<feature type="domain" description="Plexin cytoplasmic RasGAP" evidence="1">
    <location>
        <begin position="4"/>
        <end position="455"/>
    </location>
</feature>
<dbReference type="InterPro" id="IPR031148">
    <property type="entry name" value="Plexin"/>
</dbReference>
<dbReference type="InterPro" id="IPR013548">
    <property type="entry name" value="Plexin_cytoplasmic_RasGAP_dom"/>
</dbReference>
<dbReference type="GO" id="GO:0017154">
    <property type="term" value="F:semaphorin receptor activity"/>
    <property type="evidence" value="ECO:0007669"/>
    <property type="project" value="InterPro"/>
</dbReference>
<dbReference type="OrthoDB" id="125363at2759"/>
<reference evidence="3" key="1">
    <citation type="journal article" date="2004" name="Nature">
        <title>Genome duplication in the teleost fish Tetraodon nigroviridis reveals the early vertebrate proto-karyotype.</title>
        <authorList>
            <person name="Jaillon O."/>
            <person name="Aury J.-M."/>
            <person name="Brunet F."/>
            <person name="Petit J.-L."/>
            <person name="Stange-Thomann N."/>
            <person name="Mauceli E."/>
            <person name="Bouneau L."/>
            <person name="Fischer C."/>
            <person name="Ozouf-Costaz C."/>
            <person name="Bernot A."/>
            <person name="Nicaud S."/>
            <person name="Jaffe D."/>
            <person name="Fisher S."/>
            <person name="Lutfalla G."/>
            <person name="Dossat C."/>
            <person name="Segurens B."/>
            <person name="Dasilva C."/>
            <person name="Salanoubat M."/>
            <person name="Levy M."/>
            <person name="Boudet N."/>
            <person name="Castellano S."/>
            <person name="Anthouard V."/>
            <person name="Jubin C."/>
            <person name="Castelli V."/>
            <person name="Katinka M."/>
            <person name="Vacherie B."/>
            <person name="Biemont C."/>
            <person name="Skalli Z."/>
            <person name="Cattolico L."/>
            <person name="Poulain J."/>
            <person name="De Berardinis V."/>
            <person name="Cruaud C."/>
            <person name="Duprat S."/>
            <person name="Brottier P."/>
            <person name="Coutanceau J.-P."/>
            <person name="Gouzy J."/>
            <person name="Parra G."/>
            <person name="Lardier G."/>
            <person name="Chapple C."/>
            <person name="McKernan K.J."/>
            <person name="McEwan P."/>
            <person name="Bosak S."/>
            <person name="Kellis M."/>
            <person name="Volff J.-N."/>
            <person name="Guigo R."/>
            <person name="Zody M.C."/>
            <person name="Mesirov J."/>
            <person name="Lindblad-Toh K."/>
            <person name="Birren B."/>
            <person name="Nusbaum C."/>
            <person name="Kahn D."/>
            <person name="Robinson-Rechavi M."/>
            <person name="Laudet V."/>
            <person name="Schachter V."/>
            <person name="Quetier F."/>
            <person name="Saurin W."/>
            <person name="Scarpelli C."/>
            <person name="Wincker P."/>
            <person name="Lander E.S."/>
            <person name="Weissenbach J."/>
            <person name="Roest Crollius H."/>
        </authorList>
    </citation>
    <scope>NUCLEOTIDE SEQUENCE [LARGE SCALE GENOMIC DNA]</scope>
</reference>
<organism evidence="3">
    <name type="scientific">Tetraodon nigroviridis</name>
    <name type="common">Spotted green pufferfish</name>
    <name type="synonym">Chelonodon nigroviridis</name>
    <dbReference type="NCBI Taxonomy" id="99883"/>
    <lineage>
        <taxon>Eukaryota</taxon>
        <taxon>Metazoa</taxon>
        <taxon>Chordata</taxon>
        <taxon>Craniata</taxon>
        <taxon>Vertebrata</taxon>
        <taxon>Euteleostomi</taxon>
        <taxon>Actinopterygii</taxon>
        <taxon>Neopterygii</taxon>
        <taxon>Teleostei</taxon>
        <taxon>Neoteleostei</taxon>
        <taxon>Acanthomorphata</taxon>
        <taxon>Eupercaria</taxon>
        <taxon>Tetraodontiformes</taxon>
        <taxon>Tetradontoidea</taxon>
        <taxon>Tetraodontidae</taxon>
        <taxon>Tetraodon</taxon>
    </lineage>
</organism>
<proteinExistence type="predicted"/>
<evidence type="ECO:0000313" key="3">
    <source>
        <dbReference type="EMBL" id="CAF94011.1"/>
    </source>
</evidence>
<sequence>LQVQANVEKALMLFGQMLTKKHFLLIFIRTLESQRSFSMRDRGNVASLIMTALQGEMEYATGVLKQLLSDLIDRNLESKNHPKLLLRRTESVAEKMLTNWFTFLLYKFLKECAGEPLFMLYCAIKQQMEKGPIDAITGEARYSLSEDKLIRQQIEYKTLTLHCANPENESAPEVTFKCLNCDTVTQVKEKLLDAVYKGSPYSQRPKASDMVLESMLKTASSPDSLRSRTPMITPDLESGTKLWHLVKNHDHSDQREGDRGSKMVSEIYLTRLLATKGTLQKFVDDLFETIFSTAHRGSALPLAIKYMFDFLDEQADKHSITDYDVRHTWKSNCLPLRFWVNVIKNPQFVFDIHKNSITDACLSVVAQTFMDSCSTSEHKLGKDSPSNKLLYAKDIPNYKNWVERYYSDISRMPAISDQDMSAYLAEQSRLHLSQFNSMSALHEIYSYITKYKDEILTALQKDESSRKQRLPGKLEQVIDTMSLAS</sequence>
<dbReference type="EMBL" id="CAAE01011724">
    <property type="protein sequence ID" value="CAF94011.1"/>
    <property type="molecule type" value="Genomic_DNA"/>
</dbReference>
<dbReference type="InterPro" id="IPR046800">
    <property type="entry name" value="Plexin_RBD"/>
</dbReference>
<evidence type="ECO:0000259" key="2">
    <source>
        <dbReference type="Pfam" id="PF20170"/>
    </source>
</evidence>
<dbReference type="PANTHER" id="PTHR22625:SF35">
    <property type="entry name" value="PLEXIN-A1"/>
    <property type="match status" value="1"/>
</dbReference>
<dbReference type="Pfam" id="PF20170">
    <property type="entry name" value="Plexin_RBD"/>
    <property type="match status" value="1"/>
</dbReference>
<protein>
    <submittedName>
        <fullName evidence="3">Chromosome undetermined SCAF11724, whole genome shotgun sequence</fullName>
    </submittedName>
</protein>
<dbReference type="FunFam" id="1.10.506.10:FF:000005">
    <property type="entry name" value="Plexin A1"/>
    <property type="match status" value="1"/>
</dbReference>
<dbReference type="GO" id="GO:0002116">
    <property type="term" value="C:semaphorin receptor complex"/>
    <property type="evidence" value="ECO:0007669"/>
    <property type="project" value="TreeGrafter"/>
</dbReference>
<dbReference type="KEGG" id="tng:GSTEN00009915G001"/>
<feature type="non-terminal residue" evidence="3">
    <location>
        <position position="485"/>
    </location>
</feature>
<dbReference type="PANTHER" id="PTHR22625">
    <property type="entry name" value="PLEXIN"/>
    <property type="match status" value="1"/>
</dbReference>
<dbReference type="InterPro" id="IPR008936">
    <property type="entry name" value="Rho_GTPase_activation_prot"/>
</dbReference>
<dbReference type="Gene3D" id="1.10.506.10">
    <property type="entry name" value="GTPase Activation - p120gap, domain 1"/>
    <property type="match status" value="1"/>
</dbReference>
<dbReference type="CDD" id="cd12790">
    <property type="entry name" value="RasGAP_plexin_A"/>
    <property type="match status" value="1"/>
</dbReference>
<evidence type="ECO:0000259" key="1">
    <source>
        <dbReference type="Pfam" id="PF08337"/>
    </source>
</evidence>
<reference evidence="3" key="2">
    <citation type="submission" date="2004-02" db="EMBL/GenBank/DDBJ databases">
        <authorList>
            <consortium name="Genoscope"/>
            <consortium name="Whitehead Institute Centre for Genome Research"/>
        </authorList>
    </citation>
    <scope>NUCLEOTIDE SEQUENCE</scope>
</reference>
<name>Q4SZC1_TETNG</name>
<dbReference type="SUPFAM" id="SSF48350">
    <property type="entry name" value="GTPase activation domain, GAP"/>
    <property type="match status" value="1"/>
</dbReference>
<dbReference type="AlphaFoldDB" id="Q4SZC1"/>
<gene>
    <name evidence="3" type="ORF">GSTENG00009915001</name>
</gene>
<accession>Q4SZC1</accession>
<dbReference type="GO" id="GO:0005886">
    <property type="term" value="C:plasma membrane"/>
    <property type="evidence" value="ECO:0007669"/>
    <property type="project" value="TreeGrafter"/>
</dbReference>
<dbReference type="Gene3D" id="3.10.20.90">
    <property type="entry name" value="Phosphatidylinositol 3-kinase Catalytic Subunit, Chain A, domain 1"/>
    <property type="match status" value="1"/>
</dbReference>
<dbReference type="GO" id="GO:0030334">
    <property type="term" value="P:regulation of cell migration"/>
    <property type="evidence" value="ECO:0007669"/>
    <property type="project" value="TreeGrafter"/>
</dbReference>
<dbReference type="Pfam" id="PF08337">
    <property type="entry name" value="Plexin_cytopl"/>
    <property type="match status" value="1"/>
</dbReference>
<feature type="domain" description="Plexin cytoplasmic RhoGTPase-binding" evidence="2">
    <location>
        <begin position="144"/>
        <end position="214"/>
    </location>
</feature>
<feature type="non-terminal residue" evidence="3">
    <location>
        <position position="1"/>
    </location>
</feature>